<evidence type="ECO:0000256" key="1">
    <source>
        <dbReference type="SAM" id="MobiDB-lite"/>
    </source>
</evidence>
<keyword evidence="2" id="KW-0812">Transmembrane</keyword>
<dbReference type="OrthoDB" id="1708707at2759"/>
<comment type="caution">
    <text evidence="6">The sequence shown here is derived from an EMBL/GenBank/DDBJ whole genome shotgun (WGS) entry which is preliminary data.</text>
</comment>
<feature type="compositionally biased region" description="Basic and acidic residues" evidence="1">
    <location>
        <begin position="369"/>
        <end position="383"/>
    </location>
</feature>
<keyword evidence="7" id="KW-1185">Reference proteome</keyword>
<feature type="compositionally biased region" description="Acidic residues" evidence="1">
    <location>
        <begin position="227"/>
        <end position="238"/>
    </location>
</feature>
<evidence type="ECO:0000259" key="5">
    <source>
        <dbReference type="Pfam" id="PF25515"/>
    </source>
</evidence>
<dbReference type="STRING" id="35608.A0A2U1QE55"/>
<keyword evidence="2" id="KW-0472">Membrane</keyword>
<dbReference type="EMBL" id="PKPP01000186">
    <property type="protein sequence ID" value="PWA96291.1"/>
    <property type="molecule type" value="Genomic_DNA"/>
</dbReference>
<gene>
    <name evidence="6" type="ORF">CTI12_AA039900</name>
</gene>
<evidence type="ECO:0000313" key="6">
    <source>
        <dbReference type="EMBL" id="PWA96291.1"/>
    </source>
</evidence>
<feature type="domain" description="Plastid division protein CDP1-like 1st alpha solenoid" evidence="5">
    <location>
        <begin position="596"/>
        <end position="742"/>
    </location>
</feature>
<dbReference type="PANTHER" id="PTHR33925:SF2">
    <property type="entry name" value="PLASTID DIVISION PROTEIN CDP1, CHLOROPLASTIC"/>
    <property type="match status" value="1"/>
</dbReference>
<name>A0A2U1QE55_ARTAN</name>
<feature type="compositionally biased region" description="Basic and acidic residues" evidence="1">
    <location>
        <begin position="296"/>
        <end position="313"/>
    </location>
</feature>
<organism evidence="6 7">
    <name type="scientific">Artemisia annua</name>
    <name type="common">Sweet wormwood</name>
    <dbReference type="NCBI Taxonomy" id="35608"/>
    <lineage>
        <taxon>Eukaryota</taxon>
        <taxon>Viridiplantae</taxon>
        <taxon>Streptophyta</taxon>
        <taxon>Embryophyta</taxon>
        <taxon>Tracheophyta</taxon>
        <taxon>Spermatophyta</taxon>
        <taxon>Magnoliopsida</taxon>
        <taxon>eudicotyledons</taxon>
        <taxon>Gunneridae</taxon>
        <taxon>Pentapetalae</taxon>
        <taxon>asterids</taxon>
        <taxon>campanulids</taxon>
        <taxon>Asterales</taxon>
        <taxon>Asteraceae</taxon>
        <taxon>Asteroideae</taxon>
        <taxon>Anthemideae</taxon>
        <taxon>Artemisiinae</taxon>
        <taxon>Artemisia</taxon>
    </lineage>
</organism>
<evidence type="ECO:0000313" key="7">
    <source>
        <dbReference type="Proteomes" id="UP000245207"/>
    </source>
</evidence>
<feature type="compositionally biased region" description="Basic and acidic residues" evidence="1">
    <location>
        <begin position="341"/>
        <end position="352"/>
    </location>
</feature>
<feature type="region of interest" description="Disordered" evidence="1">
    <location>
        <begin position="215"/>
        <end position="456"/>
    </location>
</feature>
<dbReference type="InterPro" id="IPR025344">
    <property type="entry name" value="CDP1-like_IMS"/>
</dbReference>
<dbReference type="Proteomes" id="UP000245207">
    <property type="component" value="Unassembled WGS sequence"/>
</dbReference>
<feature type="compositionally biased region" description="Low complexity" evidence="1">
    <location>
        <begin position="245"/>
        <end position="257"/>
    </location>
</feature>
<sequence>MARGGTSTTKPKSTTGQTSNPNPESDQRIKLRKLAIKKDLISETPARVTSSLNPSKTVAKHNGRDLLRKSNRKNRFLFSFPGLIGPVGSGGKIGELKDLGSKNPVLYLEFPQGRMKLFGTIVYPKNRYLTLQFSKGGKNVTCDDYFDNMIVFSDAWWIGTKEENPEETQLSFPENMNVVRACVNNCQSVKVEQKTECDFQGGAGSTGERIQRVNQSKVTNVRHESPETEVETDFSDSEIDPKDLTPTTATRHSTRTSGKSFKFAESSSADDPIDLDIDTDSSDAEDKEVGASLIGESKDDIKTEVTKVSEKTESSISATKVKDGSNSKFSLVQATISTLFKKKEEKEKEEKTAINSSPHPKSSKALRKKMQESPSEEKVDESKTAINSSPHPKSSKALRKKMQESPSEEKVDESKAGGSKQKGKAVKESKTGAKKSTPRKKKPKISDDEIEEISDPSEAEAVNFTDNGNENFHHMLLSLVEAAICTDNINDNVHLTQLASCEIADVRVTVNIILGLWLIILFVAVFLLLGIPDKSEKDEIVKSMKHLKIAEIEEGYTMDTIVSRQNLLMDVRDKLLFEADYAGNVRDKVPPKSSLQIPWSWLPGALCLLQEVGEEKLALDIGRTALQHPDSKPFIHDLLLSMALAECAIAKLNFEKNKISQGFEALARAQSLLKSKPSLEQMTLLSEIEESLEELAPACTLELLGMPHSPENAERRVGAMAALRELLRQGLDVESSCQIEDWPSFLNQALNKLTAAEIVELLTWDTLANTRKNKKSLESQNQRVVIDTSSLYTVMMAHLALGFSSKQIELIKKAKSICECLMASEGIDLKLEEAFCLSLLGQGDETVVIERLQQLESNLNSTSRTLISRKDIKDASNAKKLLESWVNDAILGLFPDTRDCSPSLDNFFVGEKKVSEGKHRKRATQPSPNLTHRPPSPTFRTVEDHPSTSQRLGSTVKQLTPSDLQSPLIASSIKAESYPSVQLKRNLGAHENKVWEVWLDRSNVVRYMSFMTATVCLCYVTLKLTSVRFLGTRRVSSRAQGEPRVVNTGSLSNGLWGSAFDKGNLIAERLRELSLMQKKKLKDAHEDKGLQGSSVIASSVSSRRLMHAEEAENLVKQWQTIKAEALGPNYQVHNLVDVLDEPMLLQWKTLAEEAKHRCCFWRFVLLQLSILRADILSDGMGKEMAEIEALVEEAAELVDESHQKNPNYYSTYTIRYLLKRQEDGSWRFYESDIQTSS</sequence>
<feature type="compositionally biased region" description="Basic residues" evidence="1">
    <location>
        <begin position="432"/>
        <end position="443"/>
    </location>
</feature>
<evidence type="ECO:0000259" key="4">
    <source>
        <dbReference type="Pfam" id="PF23468"/>
    </source>
</evidence>
<dbReference type="InterPro" id="IPR057137">
    <property type="entry name" value="CDP1-like_a_solenoid_2"/>
</dbReference>
<dbReference type="AlphaFoldDB" id="A0A2U1QE55"/>
<evidence type="ECO:0000259" key="3">
    <source>
        <dbReference type="Pfam" id="PF13355"/>
    </source>
</evidence>
<evidence type="ECO:0000256" key="2">
    <source>
        <dbReference type="SAM" id="Phobius"/>
    </source>
</evidence>
<feature type="compositionally biased region" description="Basic and acidic residues" evidence="1">
    <location>
        <begin position="401"/>
        <end position="415"/>
    </location>
</feature>
<dbReference type="Pfam" id="PF13355">
    <property type="entry name" value="ARC6-like_IMS"/>
    <property type="match status" value="1"/>
</dbReference>
<dbReference type="GO" id="GO:0010020">
    <property type="term" value="P:chloroplast fission"/>
    <property type="evidence" value="ECO:0007669"/>
    <property type="project" value="TreeGrafter"/>
</dbReference>
<feature type="domain" description="Plastid division protein CDP1-like 2nd alpha solenoid" evidence="4">
    <location>
        <begin position="779"/>
        <end position="909"/>
    </location>
</feature>
<feature type="compositionally biased region" description="Polar residues" evidence="1">
    <location>
        <begin position="326"/>
        <end position="338"/>
    </location>
</feature>
<feature type="region of interest" description="Disordered" evidence="1">
    <location>
        <begin position="1"/>
        <end position="28"/>
    </location>
</feature>
<accession>A0A2U1QE55</accession>
<feature type="transmembrane region" description="Helical" evidence="2">
    <location>
        <begin position="508"/>
        <end position="529"/>
    </location>
</feature>
<dbReference type="GO" id="GO:0009706">
    <property type="term" value="C:chloroplast inner membrane"/>
    <property type="evidence" value="ECO:0007669"/>
    <property type="project" value="TreeGrafter"/>
</dbReference>
<feature type="domain" description="Plastid division protein CDP1-like IMS" evidence="3">
    <location>
        <begin position="1111"/>
        <end position="1228"/>
    </location>
</feature>
<dbReference type="InterPro" id="IPR058032">
    <property type="entry name" value="CDP1-like_a_solenoid_1"/>
</dbReference>
<dbReference type="Pfam" id="PF23468">
    <property type="entry name" value="ARC6"/>
    <property type="match status" value="1"/>
</dbReference>
<feature type="region of interest" description="Disordered" evidence="1">
    <location>
        <begin position="915"/>
        <end position="955"/>
    </location>
</feature>
<dbReference type="InterPro" id="IPR044685">
    <property type="entry name" value="CPD1-like"/>
</dbReference>
<dbReference type="Pfam" id="PF25515">
    <property type="entry name" value="Arm_PDR"/>
    <property type="match status" value="1"/>
</dbReference>
<dbReference type="PANTHER" id="PTHR33925">
    <property type="entry name" value="PLASTID DIVISION PROTEIN CDP1, CHLOROPLASTIC-RELATED"/>
    <property type="match status" value="1"/>
</dbReference>
<protein>
    <submittedName>
        <fullName evidence="6">ARC6-like protein</fullName>
    </submittedName>
</protein>
<feature type="compositionally biased region" description="Low complexity" evidence="1">
    <location>
        <begin position="1"/>
        <end position="19"/>
    </location>
</feature>
<feature type="compositionally biased region" description="Acidic residues" evidence="1">
    <location>
        <begin position="271"/>
        <end position="286"/>
    </location>
</feature>
<keyword evidence="2" id="KW-1133">Transmembrane helix</keyword>
<reference evidence="6 7" key="1">
    <citation type="journal article" date="2018" name="Mol. Plant">
        <title>The genome of Artemisia annua provides insight into the evolution of Asteraceae family and artemisinin biosynthesis.</title>
        <authorList>
            <person name="Shen Q."/>
            <person name="Zhang L."/>
            <person name="Liao Z."/>
            <person name="Wang S."/>
            <person name="Yan T."/>
            <person name="Shi P."/>
            <person name="Liu M."/>
            <person name="Fu X."/>
            <person name="Pan Q."/>
            <person name="Wang Y."/>
            <person name="Lv Z."/>
            <person name="Lu X."/>
            <person name="Zhang F."/>
            <person name="Jiang W."/>
            <person name="Ma Y."/>
            <person name="Chen M."/>
            <person name="Hao X."/>
            <person name="Li L."/>
            <person name="Tang Y."/>
            <person name="Lv G."/>
            <person name="Zhou Y."/>
            <person name="Sun X."/>
            <person name="Brodelius P.E."/>
            <person name="Rose J.K.C."/>
            <person name="Tang K."/>
        </authorList>
    </citation>
    <scope>NUCLEOTIDE SEQUENCE [LARGE SCALE GENOMIC DNA]</scope>
    <source>
        <strain evidence="7">cv. Huhao1</strain>
        <tissue evidence="6">Leaf</tissue>
    </source>
</reference>
<proteinExistence type="predicted"/>